<name>A0A2H4TLB0_ECOLX</name>
<accession>A0A2H4TLB0</accession>
<dbReference type="EMBL" id="CP024977">
    <property type="protein sequence ID" value="ATZ30333.1"/>
    <property type="molecule type" value="Genomic_DNA"/>
</dbReference>
<reference evidence="2 3" key="1">
    <citation type="submission" date="2017-11" db="EMBL/GenBank/DDBJ databases">
        <title>Escherichia coli CV839-15 Genome sequencing and assembly.</title>
        <authorList>
            <person name="Li Z."/>
            <person name="Song N."/>
            <person name="Li W."/>
            <person name="Philip H.R."/>
            <person name="Bu Z."/>
            <person name="Siguo L."/>
        </authorList>
    </citation>
    <scope>NUCLEOTIDE SEQUENCE [LARGE SCALE GENOMIC DNA]</scope>
    <source>
        <strain evidence="2 3">CV839-15</strain>
        <plasmid evidence="3">Plasmid pcv839-15-p3</plasmid>
    </source>
</reference>
<evidence type="ECO:0000313" key="2">
    <source>
        <dbReference type="EMBL" id="ATZ30333.1"/>
    </source>
</evidence>
<evidence type="ECO:0000256" key="1">
    <source>
        <dbReference type="SAM" id="MobiDB-lite"/>
    </source>
</evidence>
<gene>
    <name evidence="2" type="ORF">CV83915_3p0035</name>
</gene>
<organism evidence="2 3">
    <name type="scientific">Escherichia coli</name>
    <dbReference type="NCBI Taxonomy" id="562"/>
    <lineage>
        <taxon>Bacteria</taxon>
        <taxon>Pseudomonadati</taxon>
        <taxon>Pseudomonadota</taxon>
        <taxon>Gammaproteobacteria</taxon>
        <taxon>Enterobacterales</taxon>
        <taxon>Enterobacteriaceae</taxon>
        <taxon>Escherichia</taxon>
    </lineage>
</organism>
<feature type="region of interest" description="Disordered" evidence="1">
    <location>
        <begin position="1"/>
        <end position="38"/>
    </location>
</feature>
<evidence type="ECO:0000313" key="3">
    <source>
        <dbReference type="Proteomes" id="UP000236551"/>
    </source>
</evidence>
<protein>
    <submittedName>
        <fullName evidence="2">Uncharacterized protein</fullName>
    </submittedName>
</protein>
<geneLocation type="plasmid" evidence="3">
    <name>pcv839-15-p3</name>
</geneLocation>
<keyword evidence="2" id="KW-0614">Plasmid</keyword>
<dbReference type="AlphaFoldDB" id="A0A2H4TLB0"/>
<dbReference type="Proteomes" id="UP000236551">
    <property type="component" value="Plasmid pCV839-15-p3"/>
</dbReference>
<proteinExistence type="predicted"/>
<sequence>MAPMTGRTDEKRRSSGSALPGHDIGHGLVVLNYDRSES</sequence>